<comment type="similarity">
    <text evidence="2">Belongs to the polysaccharide deacetylase family.</text>
</comment>
<dbReference type="PANTHER" id="PTHR43123:SF4">
    <property type="entry name" value="POLYSACCHARIDE DEACETYLASE"/>
    <property type="match status" value="1"/>
</dbReference>
<dbReference type="SUPFAM" id="SSF88713">
    <property type="entry name" value="Glycoside hydrolase/deacetylase"/>
    <property type="match status" value="1"/>
</dbReference>
<keyword evidence="6" id="KW-0624">Polysaccharide degradation</keyword>
<name>A0A1P8UMG8_9RHOB</name>
<dbReference type="GO" id="GO:0016798">
    <property type="term" value="F:hydrolase activity, acting on glycosyl bonds"/>
    <property type="evidence" value="ECO:0007669"/>
    <property type="project" value="UniProtKB-KW"/>
</dbReference>
<dbReference type="CDD" id="cd10979">
    <property type="entry name" value="CE4_PuuE_like"/>
    <property type="match status" value="1"/>
</dbReference>
<evidence type="ECO:0000256" key="4">
    <source>
        <dbReference type="ARBA" id="ARBA00032976"/>
    </source>
</evidence>
<feature type="domain" description="NodB homology" evidence="5">
    <location>
        <begin position="80"/>
        <end position="187"/>
    </location>
</feature>
<comment type="function">
    <text evidence="1">Is involved in generating a small heat-stable compound (Nod), an acylated oligomer of N-acetylglucosamine, that stimulates mitosis in various plant protoplasts.</text>
</comment>
<keyword evidence="6" id="KW-0858">Xylan degradation</keyword>
<protein>
    <recommendedName>
        <fullName evidence="3">Chitooligosaccharide deacetylase</fullName>
    </recommendedName>
    <alternativeName>
        <fullName evidence="4">Nodulation protein B</fullName>
    </alternativeName>
</protein>
<dbReference type="PANTHER" id="PTHR43123">
    <property type="entry name" value="POLYSACCHARIDE DEACETYLASE-RELATED"/>
    <property type="match status" value="1"/>
</dbReference>
<dbReference type="AlphaFoldDB" id="A0A1P8UMG8"/>
<sequence>MSLLPTKPGFMAGRTVPPEPGYYDYAPYMGRPKITWPEGKRLAFWVAPNIEFYELAPPASEARAVWYRPEPDVLNYAMRDYGNRVGFDRMADVMAAHGVRGSVSLNVAVCDHYPKIIERCCELGWELFSHGIYNTRYMYGMNEDEQRRVIRDARETILRVSGQRLDGWLSPAISNELETQDLLAEEGLLYTLDLFHDDQPMPVKTRSGKKFTSLPYMMDVNDVPVLNFQSISPQDYLQLIKDHFDQLYAEGEESGTVMCLPLHPYLIGQPHRLWILDQALDYICSHSGVWLVTGREIAQWFNDHHYGEMERWIAGLGQEGGK</sequence>
<keyword evidence="6" id="KW-0614">Plasmid</keyword>
<evidence type="ECO:0000259" key="5">
    <source>
        <dbReference type="Pfam" id="PF01522"/>
    </source>
</evidence>
<keyword evidence="6" id="KW-0326">Glycosidase</keyword>
<dbReference type="KEGG" id="paby:Ga0080574_TMP268"/>
<organism evidence="6 7">
    <name type="scientific">Salipiger abyssi</name>
    <dbReference type="NCBI Taxonomy" id="1250539"/>
    <lineage>
        <taxon>Bacteria</taxon>
        <taxon>Pseudomonadati</taxon>
        <taxon>Pseudomonadota</taxon>
        <taxon>Alphaproteobacteria</taxon>
        <taxon>Rhodobacterales</taxon>
        <taxon>Roseobacteraceae</taxon>
        <taxon>Salipiger</taxon>
    </lineage>
</organism>
<dbReference type="GO" id="GO:0016810">
    <property type="term" value="F:hydrolase activity, acting on carbon-nitrogen (but not peptide) bonds"/>
    <property type="evidence" value="ECO:0007669"/>
    <property type="project" value="InterPro"/>
</dbReference>
<keyword evidence="7" id="KW-1185">Reference proteome</keyword>
<dbReference type="GO" id="GO:0045493">
    <property type="term" value="P:xylan catabolic process"/>
    <property type="evidence" value="ECO:0007669"/>
    <property type="project" value="UniProtKB-KW"/>
</dbReference>
<proteinExistence type="inferred from homology"/>
<keyword evidence="6" id="KW-0119">Carbohydrate metabolism</keyword>
<geneLocation type="plasmid" evidence="7">
    <name>ppaby2</name>
</geneLocation>
<evidence type="ECO:0000313" key="7">
    <source>
        <dbReference type="Proteomes" id="UP000187059"/>
    </source>
</evidence>
<dbReference type="InterPro" id="IPR002509">
    <property type="entry name" value="NODB_dom"/>
</dbReference>
<evidence type="ECO:0000313" key="6">
    <source>
        <dbReference type="EMBL" id="APZ50602.1"/>
    </source>
</evidence>
<dbReference type="Pfam" id="PF01522">
    <property type="entry name" value="Polysacc_deac_1"/>
    <property type="match status" value="1"/>
</dbReference>
<dbReference type="EMBL" id="CP015090">
    <property type="protein sequence ID" value="APZ50602.1"/>
    <property type="molecule type" value="Genomic_DNA"/>
</dbReference>
<reference evidence="6 7" key="1">
    <citation type="submission" date="2016-04" db="EMBL/GenBank/DDBJ databases">
        <title>Deep-sea bacteria in the southern Pacific.</title>
        <authorList>
            <person name="Tang K."/>
        </authorList>
    </citation>
    <scope>NUCLEOTIDE SEQUENCE [LARGE SCALE GENOMIC DNA]</scope>
    <source>
        <strain evidence="6 7">JLT2014</strain>
        <plasmid evidence="7">ppaby2</plasmid>
    </source>
</reference>
<keyword evidence="6" id="KW-0378">Hydrolase</keyword>
<evidence type="ECO:0000256" key="2">
    <source>
        <dbReference type="ARBA" id="ARBA00010973"/>
    </source>
</evidence>
<dbReference type="Proteomes" id="UP000187059">
    <property type="component" value="Plasmid pPABY2"/>
</dbReference>
<dbReference type="Gene3D" id="3.20.20.370">
    <property type="entry name" value="Glycoside hydrolase/deacetylase"/>
    <property type="match status" value="1"/>
</dbReference>
<dbReference type="InterPro" id="IPR011330">
    <property type="entry name" value="Glyco_hydro/deAcase_b/a-brl"/>
</dbReference>
<evidence type="ECO:0000256" key="3">
    <source>
        <dbReference type="ARBA" id="ARBA00020071"/>
    </source>
</evidence>
<dbReference type="RefSeq" id="WP_237219232.1">
    <property type="nucleotide sequence ID" value="NZ_CP015090.1"/>
</dbReference>
<gene>
    <name evidence="6" type="ORF">Ga0080574_TMP268</name>
</gene>
<accession>A0A1P8UMG8</accession>
<evidence type="ECO:0000256" key="1">
    <source>
        <dbReference type="ARBA" id="ARBA00003236"/>
    </source>
</evidence>